<keyword evidence="2" id="KW-0067">ATP-binding</keyword>
<evidence type="ECO:0000256" key="2">
    <source>
        <dbReference type="PROSITE-ProRule" id="PRU00409"/>
    </source>
</evidence>
<dbReference type="GO" id="GO:0005524">
    <property type="term" value="F:ATP binding"/>
    <property type="evidence" value="ECO:0007669"/>
    <property type="project" value="UniProtKB-UniRule"/>
</dbReference>
<dbReference type="EMBL" id="CP052766">
    <property type="protein sequence ID" value="QJR81466.1"/>
    <property type="molecule type" value="Genomic_DNA"/>
</dbReference>
<sequence>MNILLLGQHDDYQILHVAAALEAQRHTPIILDTRLYPSAIALSWEPTNANGTLAIADKNIRFNEIAAAYWHKFNPVSANTQLTSSQQAIASQDAASALNTLFYCPSIRWVNGVGAIRYHQSKPLQLNHVYRLGIPIPATYIGNSPLQSMSFFNEHDEVIIKPVHGGATAQLASRKHQSHAYLVKALALSPVTLQAYVSGADIRTYVFGDVTYSVEIYSQYTDYRDDPKVTAVIHETPRHVCAQAVAVCKALGMVWCAIDWRRDSNGCYYFLEANPCPYFVYIERTTGFPLTENLVRLLTATEEA</sequence>
<dbReference type="SUPFAM" id="SSF56059">
    <property type="entry name" value="Glutathione synthetase ATP-binding domain-like"/>
    <property type="match status" value="1"/>
</dbReference>
<dbReference type="KEGG" id="apel:CA267_012085"/>
<gene>
    <name evidence="4" type="ORF">CA267_012085</name>
</gene>
<proteinExistence type="predicted"/>
<evidence type="ECO:0000313" key="4">
    <source>
        <dbReference type="EMBL" id="QJR81466.1"/>
    </source>
</evidence>
<protein>
    <recommendedName>
        <fullName evidence="3">ATP-grasp domain-containing protein</fullName>
    </recommendedName>
</protein>
<dbReference type="Gene3D" id="3.30.470.20">
    <property type="entry name" value="ATP-grasp fold, B domain"/>
    <property type="match status" value="1"/>
</dbReference>
<dbReference type="PANTHER" id="PTHR21621:SF0">
    <property type="entry name" value="BETA-CITRYLGLUTAMATE SYNTHASE B-RELATED"/>
    <property type="match status" value="1"/>
</dbReference>
<feature type="domain" description="ATP-grasp" evidence="3">
    <location>
        <begin position="126"/>
        <end position="299"/>
    </location>
</feature>
<accession>A0A6M4MH01</accession>
<keyword evidence="2" id="KW-0547">Nucleotide-binding</keyword>
<dbReference type="AlphaFoldDB" id="A0A6M4MH01"/>
<dbReference type="Pfam" id="PF21068">
    <property type="entry name" value="ATPgraspMvdD"/>
    <property type="match status" value="1"/>
</dbReference>
<organism evidence="4 5">
    <name type="scientific">Alteromonas pelagimontana</name>
    <dbReference type="NCBI Taxonomy" id="1858656"/>
    <lineage>
        <taxon>Bacteria</taxon>
        <taxon>Pseudomonadati</taxon>
        <taxon>Pseudomonadota</taxon>
        <taxon>Gammaproteobacteria</taxon>
        <taxon>Alteromonadales</taxon>
        <taxon>Alteromonadaceae</taxon>
        <taxon>Alteromonas/Salinimonas group</taxon>
        <taxon>Alteromonas</taxon>
    </lineage>
</organism>
<evidence type="ECO:0000256" key="1">
    <source>
        <dbReference type="ARBA" id="ARBA00023211"/>
    </source>
</evidence>
<dbReference type="GO" id="GO:0009432">
    <property type="term" value="P:SOS response"/>
    <property type="evidence" value="ECO:0007669"/>
    <property type="project" value="TreeGrafter"/>
</dbReference>
<dbReference type="GO" id="GO:0005737">
    <property type="term" value="C:cytoplasm"/>
    <property type="evidence" value="ECO:0007669"/>
    <property type="project" value="TreeGrafter"/>
</dbReference>
<dbReference type="Proteomes" id="UP000219285">
    <property type="component" value="Chromosome"/>
</dbReference>
<dbReference type="PROSITE" id="PS50975">
    <property type="entry name" value="ATP_GRASP"/>
    <property type="match status" value="1"/>
</dbReference>
<dbReference type="RefSeq" id="WP_075607211.1">
    <property type="nucleotide sequence ID" value="NZ_CP052766.1"/>
</dbReference>
<dbReference type="OrthoDB" id="583309at2"/>
<keyword evidence="1" id="KW-0464">Manganese</keyword>
<dbReference type="GO" id="GO:0046872">
    <property type="term" value="F:metal ion binding"/>
    <property type="evidence" value="ECO:0007669"/>
    <property type="project" value="InterPro"/>
</dbReference>
<dbReference type="PANTHER" id="PTHR21621">
    <property type="entry name" value="RIBOSOMAL PROTEIN S6 MODIFICATION PROTEIN"/>
    <property type="match status" value="1"/>
</dbReference>
<dbReference type="InterPro" id="IPR011761">
    <property type="entry name" value="ATP-grasp"/>
</dbReference>
<reference evidence="4 5" key="2">
    <citation type="submission" date="2020-04" db="EMBL/GenBank/DDBJ databases">
        <title>Complete genome sequence of Alteromonas pelagimontana 5.12T.</title>
        <authorList>
            <person name="Sinha R.K."/>
            <person name="Krishnan K.P."/>
            <person name="Kurian J.P."/>
        </authorList>
    </citation>
    <scope>NUCLEOTIDE SEQUENCE [LARGE SCALE GENOMIC DNA]</scope>
    <source>
        <strain evidence="4 5">5.12</strain>
    </source>
</reference>
<dbReference type="InterPro" id="IPR048936">
    <property type="entry name" value="MvdD-like_ATPgrasp"/>
</dbReference>
<name>A0A6M4MH01_9ALTE</name>
<evidence type="ECO:0000313" key="5">
    <source>
        <dbReference type="Proteomes" id="UP000219285"/>
    </source>
</evidence>
<keyword evidence="5" id="KW-1185">Reference proteome</keyword>
<reference evidence="5" key="1">
    <citation type="submission" date="2014-12" db="EMBL/GenBank/DDBJ databases">
        <title>Complete genome sequence of a multi-drug resistant Klebsiella pneumoniae.</title>
        <authorList>
            <person name="Hua X."/>
            <person name="Chen Q."/>
            <person name="Li X."/>
            <person name="Feng Y."/>
            <person name="Ruan Z."/>
            <person name="Yu Y."/>
        </authorList>
    </citation>
    <scope>NUCLEOTIDE SEQUENCE [LARGE SCALE GENOMIC DNA]</scope>
    <source>
        <strain evidence="5">5.12</strain>
    </source>
</reference>
<dbReference type="GO" id="GO:0018169">
    <property type="term" value="F:ribosomal S6-glutamic acid ligase activity"/>
    <property type="evidence" value="ECO:0007669"/>
    <property type="project" value="TreeGrafter"/>
</dbReference>
<evidence type="ECO:0000259" key="3">
    <source>
        <dbReference type="PROSITE" id="PS50975"/>
    </source>
</evidence>